<evidence type="ECO:0000256" key="2">
    <source>
        <dbReference type="ARBA" id="ARBA00022618"/>
    </source>
</evidence>
<evidence type="ECO:0000256" key="8">
    <source>
        <dbReference type="ARBA" id="ARBA00023306"/>
    </source>
</evidence>
<comment type="function">
    <text evidence="10">Cell wall formation. Catalyzes the transfer of a GlcNAc subunit on undecaprenyl-pyrophosphoryl-MurNAc-pentapeptide (lipid intermediate I) to form undecaprenyl-pyrophosphoryl-MurNAc-(pentapeptide)GlcNAc (lipid intermediate II).</text>
</comment>
<dbReference type="EC" id="2.4.1.227" evidence="10"/>
<evidence type="ECO:0000256" key="6">
    <source>
        <dbReference type="ARBA" id="ARBA00022984"/>
    </source>
</evidence>
<dbReference type="AlphaFoldDB" id="E7N515"/>
<feature type="domain" description="Glycosyl transferase family 28 C-terminal" evidence="12">
    <location>
        <begin position="188"/>
        <end position="358"/>
    </location>
</feature>
<keyword evidence="9 10" id="KW-0961">Cell wall biogenesis/degradation</keyword>
<evidence type="ECO:0000313" key="14">
    <source>
        <dbReference type="Proteomes" id="UP000004633"/>
    </source>
</evidence>
<dbReference type="GO" id="GO:0051991">
    <property type="term" value="F:UDP-N-acetyl-D-glucosamine:N-acetylmuramoyl-L-alanyl-D-glutamyl-meso-2,6-diaminopimelyl-D-alanyl-D-alanine-diphosphoundecaprenol 4-beta-N-acetylglucosaminlytransferase activity"/>
    <property type="evidence" value="ECO:0007669"/>
    <property type="project" value="RHEA"/>
</dbReference>
<keyword evidence="8 10" id="KW-0131">Cell cycle</keyword>
<evidence type="ECO:0000256" key="5">
    <source>
        <dbReference type="ARBA" id="ARBA00022960"/>
    </source>
</evidence>
<dbReference type="EMBL" id="AECV01000060">
    <property type="protein sequence ID" value="EFW28782.1"/>
    <property type="molecule type" value="Genomic_DNA"/>
</dbReference>
<gene>
    <name evidence="10 13" type="primary">murG</name>
    <name evidence="13" type="ORF">HMPREF9555_02110</name>
</gene>
<dbReference type="HOGENOM" id="CLU_037404_0_1_9"/>
<keyword evidence="1 10" id="KW-1003">Cell membrane</keyword>
<evidence type="ECO:0000256" key="7">
    <source>
        <dbReference type="ARBA" id="ARBA00023136"/>
    </source>
</evidence>
<comment type="caution">
    <text evidence="10">Lacks conserved residue(s) required for the propagation of feature annotation.</text>
</comment>
<dbReference type="Pfam" id="PF03033">
    <property type="entry name" value="Glyco_transf_28"/>
    <property type="match status" value="1"/>
</dbReference>
<dbReference type="InterPro" id="IPR006009">
    <property type="entry name" value="GlcNAc_MurG"/>
</dbReference>
<dbReference type="PANTHER" id="PTHR21015">
    <property type="entry name" value="UDP-N-ACETYLGLUCOSAMINE--N-ACETYLMURAMYL-(PENTAPEPTIDE) PYROPHOSPHORYL-UNDECAPRENOL N-ACETYLGLUCOSAMINE TRANSFERASE 1"/>
    <property type="match status" value="1"/>
</dbReference>
<feature type="binding site" evidence="10">
    <location>
        <position position="124"/>
    </location>
    <ligand>
        <name>UDP-N-acetyl-alpha-D-glucosamine</name>
        <dbReference type="ChEBI" id="CHEBI:57705"/>
    </ligand>
</feature>
<dbReference type="GO" id="GO:0071555">
    <property type="term" value="P:cell wall organization"/>
    <property type="evidence" value="ECO:0007669"/>
    <property type="project" value="UniProtKB-KW"/>
</dbReference>
<feature type="domain" description="Glycosyltransferase family 28 N-terminal" evidence="11">
    <location>
        <begin position="3"/>
        <end position="142"/>
    </location>
</feature>
<dbReference type="STRING" id="749551.HMPREF9555_02110"/>
<dbReference type="SUPFAM" id="SSF53756">
    <property type="entry name" value="UDP-Glycosyltransferase/glycogen phosphorylase"/>
    <property type="match status" value="1"/>
</dbReference>
<feature type="binding site" evidence="10">
    <location>
        <position position="165"/>
    </location>
    <ligand>
        <name>UDP-N-acetyl-alpha-D-glucosamine</name>
        <dbReference type="ChEBI" id="CHEBI:57705"/>
    </ligand>
</feature>
<reference evidence="13 14" key="1">
    <citation type="submission" date="2010-08" db="EMBL/GenBank/DDBJ databases">
        <authorList>
            <person name="Weinstock G."/>
            <person name="Sodergren E."/>
            <person name="Clifton S."/>
            <person name="Fulton L."/>
            <person name="Fulton B."/>
            <person name="Courtney L."/>
            <person name="Fronick C."/>
            <person name="Harrison M."/>
            <person name="Strong C."/>
            <person name="Farmer C."/>
            <person name="Delahaunty K."/>
            <person name="Markovic C."/>
            <person name="Hall O."/>
            <person name="Minx P."/>
            <person name="Tomlinson C."/>
            <person name="Mitreva M."/>
            <person name="Hou S."/>
            <person name="Chen J."/>
            <person name="Wollam A."/>
            <person name="Pepin K.H."/>
            <person name="Johnson M."/>
            <person name="Bhonagiri V."/>
            <person name="Zhang X."/>
            <person name="Suruliraj S."/>
            <person name="Warren W."/>
            <person name="Chinwalla A."/>
            <person name="Mardis E.R."/>
            <person name="Wilson R.K."/>
        </authorList>
    </citation>
    <scope>NUCLEOTIDE SEQUENCE [LARGE SCALE GENOMIC DNA]</scope>
    <source>
        <strain evidence="13 14">F0399</strain>
    </source>
</reference>
<evidence type="ECO:0000256" key="9">
    <source>
        <dbReference type="ARBA" id="ARBA00023316"/>
    </source>
</evidence>
<dbReference type="CDD" id="cd03785">
    <property type="entry name" value="GT28_MurG"/>
    <property type="match status" value="1"/>
</dbReference>
<sequence length="371" mass="39044">MNIIVSGGGTGGHIYPALTIIRAIEKRVPGVRILYVGTPHGLEADIVPREGIDFAAIDLAGFERRLSFENVLRAGRALRALVRARGIVRAFRPDVAIGTGGYVAGPILLAASLAGVPTLVQEQNVCAGVTNRLLAHFAAAIAVGMEDARRVFPQEKTVVTGNPIRPEVLTATRAEGAASFGFDPGKKTVLISGGSRGARSINRAMVEVLAHAAAQREVQYLHVTGADEHADTLARLRELGVRLEDAPHIRVLPYLYNMPQAMAAADIAVFRAGATGLAELAARGVPAILIPYPYAAENHQEKNARALEAAGAAEVILNRDISAAALEKALSALLADDARRAGMAAAMHRLGKPDAADEIAALALRICKKEG</sequence>
<evidence type="ECO:0000256" key="4">
    <source>
        <dbReference type="ARBA" id="ARBA00022679"/>
    </source>
</evidence>
<feature type="binding site" evidence="10">
    <location>
        <position position="300"/>
    </location>
    <ligand>
        <name>UDP-N-acetyl-alpha-D-glucosamine</name>
        <dbReference type="ChEBI" id="CHEBI:57705"/>
    </ligand>
</feature>
<dbReference type="Proteomes" id="UP000004633">
    <property type="component" value="Unassembled WGS sequence"/>
</dbReference>
<comment type="subcellular location">
    <subcellularLocation>
        <location evidence="10">Cell membrane</location>
        <topology evidence="10">Peripheral membrane protein</topology>
        <orientation evidence="10">Cytoplasmic side</orientation>
    </subcellularLocation>
</comment>
<keyword evidence="3 10" id="KW-0328">Glycosyltransferase</keyword>
<comment type="catalytic activity">
    <reaction evidence="10">
        <text>di-trans,octa-cis-undecaprenyl diphospho-N-acetyl-alpha-D-muramoyl-L-alanyl-D-glutamyl-meso-2,6-diaminopimeloyl-D-alanyl-D-alanine + UDP-N-acetyl-alpha-D-glucosamine = di-trans,octa-cis-undecaprenyl diphospho-[N-acetyl-alpha-D-glucosaminyl-(1-&gt;4)]-N-acetyl-alpha-D-muramoyl-L-alanyl-D-glutamyl-meso-2,6-diaminopimeloyl-D-alanyl-D-alanine + UDP + H(+)</text>
        <dbReference type="Rhea" id="RHEA:31227"/>
        <dbReference type="ChEBI" id="CHEBI:15378"/>
        <dbReference type="ChEBI" id="CHEBI:57705"/>
        <dbReference type="ChEBI" id="CHEBI:58223"/>
        <dbReference type="ChEBI" id="CHEBI:61387"/>
        <dbReference type="ChEBI" id="CHEBI:61388"/>
        <dbReference type="EC" id="2.4.1.227"/>
    </reaction>
</comment>
<dbReference type="NCBIfam" id="TIGR01133">
    <property type="entry name" value="murG"/>
    <property type="match status" value="1"/>
</dbReference>
<dbReference type="Pfam" id="PF04101">
    <property type="entry name" value="Glyco_tran_28_C"/>
    <property type="match status" value="1"/>
</dbReference>
<dbReference type="GO" id="GO:0005886">
    <property type="term" value="C:plasma membrane"/>
    <property type="evidence" value="ECO:0007669"/>
    <property type="project" value="UniProtKB-SubCell"/>
</dbReference>
<evidence type="ECO:0000259" key="12">
    <source>
        <dbReference type="Pfam" id="PF04101"/>
    </source>
</evidence>
<dbReference type="RefSeq" id="WP_009350757.1">
    <property type="nucleotide sequence ID" value="NZ_GL638157.1"/>
</dbReference>
<dbReference type="GO" id="GO:0008360">
    <property type="term" value="P:regulation of cell shape"/>
    <property type="evidence" value="ECO:0007669"/>
    <property type="project" value="UniProtKB-KW"/>
</dbReference>
<dbReference type="InterPro" id="IPR007235">
    <property type="entry name" value="Glyco_trans_28_C"/>
</dbReference>
<keyword evidence="6 10" id="KW-0573">Peptidoglycan synthesis</keyword>
<dbReference type="GO" id="GO:0051301">
    <property type="term" value="P:cell division"/>
    <property type="evidence" value="ECO:0007669"/>
    <property type="project" value="UniProtKB-KW"/>
</dbReference>
<organism evidence="13 14">
    <name type="scientific">Selenomonas artemidis F0399</name>
    <dbReference type="NCBI Taxonomy" id="749551"/>
    <lineage>
        <taxon>Bacteria</taxon>
        <taxon>Bacillati</taxon>
        <taxon>Bacillota</taxon>
        <taxon>Negativicutes</taxon>
        <taxon>Selenomonadales</taxon>
        <taxon>Selenomonadaceae</taxon>
        <taxon>Selenomonas</taxon>
    </lineage>
</organism>
<accession>E7N515</accession>
<keyword evidence="5 10" id="KW-0133">Cell shape</keyword>
<dbReference type="InterPro" id="IPR004276">
    <property type="entry name" value="GlycoTrans_28_N"/>
</dbReference>
<keyword evidence="14" id="KW-1185">Reference proteome</keyword>
<comment type="similarity">
    <text evidence="10">Belongs to the glycosyltransferase 28 family. MurG subfamily.</text>
</comment>
<feature type="binding site" evidence="10">
    <location>
        <position position="195"/>
    </location>
    <ligand>
        <name>UDP-N-acetyl-alpha-D-glucosamine</name>
        <dbReference type="ChEBI" id="CHEBI:57705"/>
    </ligand>
</feature>
<evidence type="ECO:0000313" key="13">
    <source>
        <dbReference type="EMBL" id="EFW28782.1"/>
    </source>
</evidence>
<comment type="pathway">
    <text evidence="10">Cell wall biogenesis; peptidoglycan biosynthesis.</text>
</comment>
<dbReference type="HAMAP" id="MF_00033">
    <property type="entry name" value="MurG"/>
    <property type="match status" value="1"/>
</dbReference>
<name>E7N515_9FIRM</name>
<evidence type="ECO:0000259" key="11">
    <source>
        <dbReference type="Pfam" id="PF03033"/>
    </source>
</evidence>
<evidence type="ECO:0000256" key="1">
    <source>
        <dbReference type="ARBA" id="ARBA00022475"/>
    </source>
</evidence>
<keyword evidence="4 10" id="KW-0808">Transferase</keyword>
<dbReference type="GO" id="GO:0050511">
    <property type="term" value="F:undecaprenyldiphospho-muramoylpentapeptide beta-N-acetylglucosaminyltransferase activity"/>
    <property type="evidence" value="ECO:0007669"/>
    <property type="project" value="UniProtKB-UniRule"/>
</dbReference>
<evidence type="ECO:0000256" key="10">
    <source>
        <dbReference type="HAMAP-Rule" id="MF_00033"/>
    </source>
</evidence>
<feature type="binding site" evidence="10">
    <location>
        <begin position="10"/>
        <end position="12"/>
    </location>
    <ligand>
        <name>UDP-N-acetyl-alpha-D-glucosamine</name>
        <dbReference type="ChEBI" id="CHEBI:57705"/>
    </ligand>
</feature>
<dbReference type="UniPathway" id="UPA00219"/>
<dbReference type="GO" id="GO:0005975">
    <property type="term" value="P:carbohydrate metabolic process"/>
    <property type="evidence" value="ECO:0007669"/>
    <property type="project" value="InterPro"/>
</dbReference>
<evidence type="ECO:0000256" key="3">
    <source>
        <dbReference type="ARBA" id="ARBA00022676"/>
    </source>
</evidence>
<keyword evidence="7 10" id="KW-0472">Membrane</keyword>
<dbReference type="Gene3D" id="3.40.50.2000">
    <property type="entry name" value="Glycogen Phosphorylase B"/>
    <property type="match status" value="2"/>
</dbReference>
<comment type="caution">
    <text evidence="13">The sequence shown here is derived from an EMBL/GenBank/DDBJ whole genome shotgun (WGS) entry which is preliminary data.</text>
</comment>
<dbReference type="GO" id="GO:0009252">
    <property type="term" value="P:peptidoglycan biosynthetic process"/>
    <property type="evidence" value="ECO:0007669"/>
    <property type="project" value="UniProtKB-UniRule"/>
</dbReference>
<protein>
    <recommendedName>
        <fullName evidence="10">UDP-N-acetylglucosamine--N-acetylmuramyl-(pentapeptide) pyrophosphoryl-undecaprenol N-acetylglucosamine transferase</fullName>
        <ecNumber evidence="10">2.4.1.227</ecNumber>
    </recommendedName>
    <alternativeName>
        <fullName evidence="10">Undecaprenyl-PP-MurNAc-pentapeptide-UDPGlcNAc GlcNAc transferase</fullName>
    </alternativeName>
</protein>
<dbReference type="PANTHER" id="PTHR21015:SF22">
    <property type="entry name" value="GLYCOSYLTRANSFERASE"/>
    <property type="match status" value="1"/>
</dbReference>
<keyword evidence="2 10" id="KW-0132">Cell division</keyword>
<proteinExistence type="inferred from homology"/>